<dbReference type="Gene3D" id="2.60.40.10">
    <property type="entry name" value="Immunoglobulins"/>
    <property type="match status" value="1"/>
</dbReference>
<proteinExistence type="predicted"/>
<dbReference type="AlphaFoldDB" id="A0A383F3J0"/>
<dbReference type="InterPro" id="IPR013783">
    <property type="entry name" value="Ig-like_fold"/>
</dbReference>
<evidence type="ECO:0000313" key="1">
    <source>
        <dbReference type="EMBL" id="SVE63519.1"/>
    </source>
</evidence>
<gene>
    <name evidence="1" type="ORF">METZ01_LOCUS516373</name>
</gene>
<sequence>FSGLEDEGCGCGEAGPSGCDNACGSTAEVDECGECGGDSSSCDEGCGPNQPGPSGCDDTCGSTLENDECGVCGGDNSSCADCAGVPNGDSALDDCGECDGSNDCLNMGWFVATGGLNEVALQWEGNANAVAYNISRDGENIFTMPQGYGEAWIDDGFNGSSPNQGLGFDIEYCYSITAVSASGNGGVSADACATTLPQLQAFLDLDLSLANADVAAVASPFGDLTGDG</sequence>
<name>A0A383F3J0_9ZZZZ</name>
<protein>
    <submittedName>
        <fullName evidence="1">Uncharacterized protein</fullName>
    </submittedName>
</protein>
<accession>A0A383F3J0</accession>
<reference evidence="1" key="1">
    <citation type="submission" date="2018-05" db="EMBL/GenBank/DDBJ databases">
        <authorList>
            <person name="Lanie J.A."/>
            <person name="Ng W.-L."/>
            <person name="Kazmierczak K.M."/>
            <person name="Andrzejewski T.M."/>
            <person name="Davidsen T.M."/>
            <person name="Wayne K.J."/>
            <person name="Tettelin H."/>
            <person name="Glass J.I."/>
            <person name="Rusch D."/>
            <person name="Podicherti R."/>
            <person name="Tsui H.-C.T."/>
            <person name="Winkler M.E."/>
        </authorList>
    </citation>
    <scope>NUCLEOTIDE SEQUENCE</scope>
</reference>
<feature type="non-terminal residue" evidence="1">
    <location>
        <position position="1"/>
    </location>
</feature>
<feature type="non-terminal residue" evidence="1">
    <location>
        <position position="228"/>
    </location>
</feature>
<organism evidence="1">
    <name type="scientific">marine metagenome</name>
    <dbReference type="NCBI Taxonomy" id="408172"/>
    <lineage>
        <taxon>unclassified sequences</taxon>
        <taxon>metagenomes</taxon>
        <taxon>ecological metagenomes</taxon>
    </lineage>
</organism>
<dbReference type="EMBL" id="UINC01231114">
    <property type="protein sequence ID" value="SVE63519.1"/>
    <property type="molecule type" value="Genomic_DNA"/>
</dbReference>